<feature type="transmembrane region" description="Helical" evidence="1">
    <location>
        <begin position="65"/>
        <end position="90"/>
    </location>
</feature>
<keyword evidence="1" id="KW-0812">Transmembrane</keyword>
<gene>
    <name evidence="2" type="ORF">HOLleu_07047</name>
</gene>
<proteinExistence type="predicted"/>
<sequence>MDIGVVQMCTSFNVAHSTVVWYFALQMKFTSLKNVTQPSSCTGSFQIKTALQYFDLRRVLQNNKLMFFCFVIKYMVFFFIGNIFSVSYYVSYT</sequence>
<evidence type="ECO:0000313" key="2">
    <source>
        <dbReference type="EMBL" id="KAJ8044322.1"/>
    </source>
</evidence>
<dbReference type="EMBL" id="JAIZAY010000003">
    <property type="protein sequence ID" value="KAJ8044322.1"/>
    <property type="molecule type" value="Genomic_DNA"/>
</dbReference>
<evidence type="ECO:0000313" key="3">
    <source>
        <dbReference type="Proteomes" id="UP001152320"/>
    </source>
</evidence>
<protein>
    <submittedName>
        <fullName evidence="2">Uncharacterized protein</fullName>
    </submittedName>
</protein>
<dbReference type="Proteomes" id="UP001152320">
    <property type="component" value="Chromosome 3"/>
</dbReference>
<accession>A0A9Q1HCI6</accession>
<keyword evidence="3" id="KW-1185">Reference proteome</keyword>
<reference evidence="2" key="1">
    <citation type="submission" date="2021-10" db="EMBL/GenBank/DDBJ databases">
        <title>Tropical sea cucumber genome reveals ecological adaptation and Cuvierian tubules defense mechanism.</title>
        <authorList>
            <person name="Chen T."/>
        </authorList>
    </citation>
    <scope>NUCLEOTIDE SEQUENCE</scope>
    <source>
        <strain evidence="2">Nanhai2018</strain>
        <tissue evidence="2">Muscle</tissue>
    </source>
</reference>
<name>A0A9Q1HCI6_HOLLE</name>
<keyword evidence="1" id="KW-1133">Transmembrane helix</keyword>
<organism evidence="2 3">
    <name type="scientific">Holothuria leucospilota</name>
    <name type="common">Black long sea cucumber</name>
    <name type="synonym">Mertensiothuria leucospilota</name>
    <dbReference type="NCBI Taxonomy" id="206669"/>
    <lineage>
        <taxon>Eukaryota</taxon>
        <taxon>Metazoa</taxon>
        <taxon>Echinodermata</taxon>
        <taxon>Eleutherozoa</taxon>
        <taxon>Echinozoa</taxon>
        <taxon>Holothuroidea</taxon>
        <taxon>Aspidochirotacea</taxon>
        <taxon>Aspidochirotida</taxon>
        <taxon>Holothuriidae</taxon>
        <taxon>Holothuria</taxon>
    </lineage>
</organism>
<keyword evidence="1" id="KW-0472">Membrane</keyword>
<evidence type="ECO:0000256" key="1">
    <source>
        <dbReference type="SAM" id="Phobius"/>
    </source>
</evidence>
<comment type="caution">
    <text evidence="2">The sequence shown here is derived from an EMBL/GenBank/DDBJ whole genome shotgun (WGS) entry which is preliminary data.</text>
</comment>
<dbReference type="AlphaFoldDB" id="A0A9Q1HCI6"/>